<comment type="subcellular location">
    <subcellularLocation>
        <location evidence="1 7">Cell membrane</location>
        <topology evidence="1 7">Multi-pass membrane protein</topology>
    </subcellularLocation>
</comment>
<gene>
    <name evidence="9" type="ORF">H9717_05855</name>
</gene>
<feature type="transmembrane region" description="Helical" evidence="7">
    <location>
        <begin position="236"/>
        <end position="261"/>
    </location>
</feature>
<proteinExistence type="inferred from homology"/>
<evidence type="ECO:0000256" key="6">
    <source>
        <dbReference type="ARBA" id="ARBA00023136"/>
    </source>
</evidence>
<evidence type="ECO:0000256" key="4">
    <source>
        <dbReference type="ARBA" id="ARBA00022692"/>
    </source>
</evidence>
<evidence type="ECO:0000256" key="1">
    <source>
        <dbReference type="ARBA" id="ARBA00004651"/>
    </source>
</evidence>
<dbReference type="PANTHER" id="PTHR43227:SF11">
    <property type="entry name" value="BLL4140 PROTEIN"/>
    <property type="match status" value="1"/>
</dbReference>
<dbReference type="SUPFAM" id="SSF161098">
    <property type="entry name" value="MetI-like"/>
    <property type="match status" value="1"/>
</dbReference>
<evidence type="ECO:0000259" key="8">
    <source>
        <dbReference type="PROSITE" id="PS50928"/>
    </source>
</evidence>
<reference evidence="9" key="2">
    <citation type="submission" date="2021-04" db="EMBL/GenBank/DDBJ databases">
        <authorList>
            <person name="Gilroy R."/>
        </authorList>
    </citation>
    <scope>NUCLEOTIDE SEQUENCE</scope>
    <source>
        <strain evidence="9">CHK179-7159</strain>
    </source>
</reference>
<dbReference type="GO" id="GO:0005886">
    <property type="term" value="C:plasma membrane"/>
    <property type="evidence" value="ECO:0007669"/>
    <property type="project" value="UniProtKB-SubCell"/>
</dbReference>
<comment type="similarity">
    <text evidence="7">Belongs to the binding-protein-dependent transport system permease family.</text>
</comment>
<feature type="transmembrane region" description="Helical" evidence="7">
    <location>
        <begin position="296"/>
        <end position="317"/>
    </location>
</feature>
<dbReference type="InterPro" id="IPR050809">
    <property type="entry name" value="UgpAE/MalFG_permease"/>
</dbReference>
<dbReference type="PROSITE" id="PS50928">
    <property type="entry name" value="ABC_TM1"/>
    <property type="match status" value="1"/>
</dbReference>
<dbReference type="InterPro" id="IPR000515">
    <property type="entry name" value="MetI-like"/>
</dbReference>
<accession>A0A9D2L0Q2</accession>
<feature type="transmembrane region" description="Helical" evidence="7">
    <location>
        <begin position="192"/>
        <end position="215"/>
    </location>
</feature>
<evidence type="ECO:0000313" key="9">
    <source>
        <dbReference type="EMBL" id="HJA92625.1"/>
    </source>
</evidence>
<dbReference type="GO" id="GO:0055085">
    <property type="term" value="P:transmembrane transport"/>
    <property type="evidence" value="ECO:0007669"/>
    <property type="project" value="InterPro"/>
</dbReference>
<protein>
    <submittedName>
        <fullName evidence="9">ABC transporter permease subunit</fullName>
    </submittedName>
</protein>
<dbReference type="Proteomes" id="UP000886858">
    <property type="component" value="Unassembled WGS sequence"/>
</dbReference>
<evidence type="ECO:0000313" key="10">
    <source>
        <dbReference type="Proteomes" id="UP000886858"/>
    </source>
</evidence>
<keyword evidence="5 7" id="KW-1133">Transmembrane helix</keyword>
<evidence type="ECO:0000256" key="2">
    <source>
        <dbReference type="ARBA" id="ARBA00022448"/>
    </source>
</evidence>
<dbReference type="Pfam" id="PF00528">
    <property type="entry name" value="BPD_transp_1"/>
    <property type="match status" value="1"/>
</dbReference>
<keyword evidence="3" id="KW-1003">Cell membrane</keyword>
<feature type="transmembrane region" description="Helical" evidence="7">
    <location>
        <begin position="106"/>
        <end position="127"/>
    </location>
</feature>
<sequence length="330" mass="37305">MKTYKSYINKQGRGEGELRKRDKKNKKIVVTEAVIKENIKLYAFMIPVFILIAIFSYGPMFGLIIAFQDYMPGSSFWGEDVIWVGLRHFERFIQGKYFERLIRNTLHLSILNLIFGFTAPILFALLLDQIKRTRFKKTIQTASYMPYFISTVVVAGMVLSFIDEGGIISRFLSAVFGLEDRNWREVGSAFSTIYTITNVWKGFGFGSILYISTISSIDQSQYESARIDGANRLQQCLYITLPGLTNIIAINLIMAIGRILATNSDLILLLYTPAVYDVADVIGTYTYRLGIEGGQYSYTTAAGLFMSVIGFVLTFIANKISNKMTGYGLW</sequence>
<keyword evidence="2 7" id="KW-0813">Transport</keyword>
<dbReference type="Gene3D" id="1.10.3720.10">
    <property type="entry name" value="MetI-like"/>
    <property type="match status" value="1"/>
</dbReference>
<evidence type="ECO:0000256" key="5">
    <source>
        <dbReference type="ARBA" id="ARBA00022989"/>
    </source>
</evidence>
<feature type="transmembrane region" description="Helical" evidence="7">
    <location>
        <begin position="41"/>
        <end position="67"/>
    </location>
</feature>
<keyword evidence="6 7" id="KW-0472">Membrane</keyword>
<feature type="domain" description="ABC transmembrane type-1" evidence="8">
    <location>
        <begin position="102"/>
        <end position="317"/>
    </location>
</feature>
<evidence type="ECO:0000256" key="3">
    <source>
        <dbReference type="ARBA" id="ARBA00022475"/>
    </source>
</evidence>
<feature type="transmembrane region" description="Helical" evidence="7">
    <location>
        <begin position="147"/>
        <end position="172"/>
    </location>
</feature>
<comment type="caution">
    <text evidence="9">The sequence shown here is derived from an EMBL/GenBank/DDBJ whole genome shotgun (WGS) entry which is preliminary data.</text>
</comment>
<dbReference type="PANTHER" id="PTHR43227">
    <property type="entry name" value="BLL4140 PROTEIN"/>
    <property type="match status" value="1"/>
</dbReference>
<keyword evidence="4 7" id="KW-0812">Transmembrane</keyword>
<dbReference type="EMBL" id="DWYY01000061">
    <property type="protein sequence ID" value="HJA92625.1"/>
    <property type="molecule type" value="Genomic_DNA"/>
</dbReference>
<organism evidence="9 10">
    <name type="scientific">Candidatus Eisenbergiella merdipullorum</name>
    <dbReference type="NCBI Taxonomy" id="2838553"/>
    <lineage>
        <taxon>Bacteria</taxon>
        <taxon>Bacillati</taxon>
        <taxon>Bacillota</taxon>
        <taxon>Clostridia</taxon>
        <taxon>Lachnospirales</taxon>
        <taxon>Lachnospiraceae</taxon>
        <taxon>Eisenbergiella</taxon>
    </lineage>
</organism>
<dbReference type="CDD" id="cd06261">
    <property type="entry name" value="TM_PBP2"/>
    <property type="match status" value="1"/>
</dbReference>
<name>A0A9D2L0Q2_9FIRM</name>
<dbReference type="AlphaFoldDB" id="A0A9D2L0Q2"/>
<evidence type="ECO:0000256" key="7">
    <source>
        <dbReference type="RuleBase" id="RU363032"/>
    </source>
</evidence>
<dbReference type="InterPro" id="IPR035906">
    <property type="entry name" value="MetI-like_sf"/>
</dbReference>
<reference evidence="9" key="1">
    <citation type="journal article" date="2021" name="PeerJ">
        <title>Extensive microbial diversity within the chicken gut microbiome revealed by metagenomics and culture.</title>
        <authorList>
            <person name="Gilroy R."/>
            <person name="Ravi A."/>
            <person name="Getino M."/>
            <person name="Pursley I."/>
            <person name="Horton D.L."/>
            <person name="Alikhan N.F."/>
            <person name="Baker D."/>
            <person name="Gharbi K."/>
            <person name="Hall N."/>
            <person name="Watson M."/>
            <person name="Adriaenssens E.M."/>
            <person name="Foster-Nyarko E."/>
            <person name="Jarju S."/>
            <person name="Secka A."/>
            <person name="Antonio M."/>
            <person name="Oren A."/>
            <person name="Chaudhuri R.R."/>
            <person name="La Ragione R."/>
            <person name="Hildebrand F."/>
            <person name="Pallen M.J."/>
        </authorList>
    </citation>
    <scope>NUCLEOTIDE SEQUENCE</scope>
    <source>
        <strain evidence="9">CHK179-7159</strain>
    </source>
</reference>